<evidence type="ECO:0000256" key="4">
    <source>
        <dbReference type="ARBA" id="ARBA00022833"/>
    </source>
</evidence>
<name>A0A497F1Z0_9CREN</name>
<proteinExistence type="predicted"/>
<keyword evidence="1" id="KW-0645">Protease</keyword>
<evidence type="ECO:0000256" key="3">
    <source>
        <dbReference type="ARBA" id="ARBA00022801"/>
    </source>
</evidence>
<dbReference type="AlphaFoldDB" id="A0A497F1Z0"/>
<dbReference type="SUPFAM" id="SSF102712">
    <property type="entry name" value="JAB1/MPN domain"/>
    <property type="match status" value="1"/>
</dbReference>
<gene>
    <name evidence="7" type="ORF">DRJ31_00480</name>
    <name evidence="8" type="ORF">DRJ33_01030</name>
</gene>
<dbReference type="InterPro" id="IPR037518">
    <property type="entry name" value="MPN"/>
</dbReference>
<dbReference type="GO" id="GO:0046872">
    <property type="term" value="F:metal ion binding"/>
    <property type="evidence" value="ECO:0007669"/>
    <property type="project" value="UniProtKB-KW"/>
</dbReference>
<dbReference type="GO" id="GO:0008237">
    <property type="term" value="F:metallopeptidase activity"/>
    <property type="evidence" value="ECO:0007669"/>
    <property type="project" value="UniProtKB-KW"/>
</dbReference>
<dbReference type="Gene3D" id="3.40.140.10">
    <property type="entry name" value="Cytidine Deaminase, domain 2"/>
    <property type="match status" value="1"/>
</dbReference>
<evidence type="ECO:0000256" key="2">
    <source>
        <dbReference type="ARBA" id="ARBA00022723"/>
    </source>
</evidence>
<dbReference type="Pfam" id="PF14464">
    <property type="entry name" value="Prok-JAB"/>
    <property type="match status" value="1"/>
</dbReference>
<keyword evidence="4" id="KW-0862">Zinc</keyword>
<keyword evidence="5" id="KW-0482">Metalloprotease</keyword>
<organism evidence="8 9">
    <name type="scientific">Thermoproteota archaeon</name>
    <dbReference type="NCBI Taxonomy" id="2056631"/>
    <lineage>
        <taxon>Archaea</taxon>
        <taxon>Thermoproteota</taxon>
    </lineage>
</organism>
<dbReference type="Proteomes" id="UP000272051">
    <property type="component" value="Unassembled WGS sequence"/>
</dbReference>
<evidence type="ECO:0000256" key="1">
    <source>
        <dbReference type="ARBA" id="ARBA00022670"/>
    </source>
</evidence>
<dbReference type="EMBL" id="QMQX01000011">
    <property type="protein sequence ID" value="RLE53416.1"/>
    <property type="molecule type" value="Genomic_DNA"/>
</dbReference>
<dbReference type="EMBL" id="QMQV01000002">
    <property type="protein sequence ID" value="RLE50660.1"/>
    <property type="molecule type" value="Genomic_DNA"/>
</dbReference>
<dbReference type="Proteomes" id="UP000278475">
    <property type="component" value="Unassembled WGS sequence"/>
</dbReference>
<feature type="domain" description="MPN" evidence="6">
    <location>
        <begin position="9"/>
        <end position="130"/>
    </location>
</feature>
<dbReference type="InterPro" id="IPR028090">
    <property type="entry name" value="JAB_dom_prok"/>
</dbReference>
<dbReference type="PROSITE" id="PS50249">
    <property type="entry name" value="MPN"/>
    <property type="match status" value="1"/>
</dbReference>
<comment type="caution">
    <text evidence="8">The sequence shown here is derived from an EMBL/GenBank/DDBJ whole genome shotgun (WGS) entry which is preliminary data.</text>
</comment>
<keyword evidence="2" id="KW-0479">Metal-binding</keyword>
<evidence type="ECO:0000313" key="8">
    <source>
        <dbReference type="EMBL" id="RLE53416.1"/>
    </source>
</evidence>
<keyword evidence="3" id="KW-0378">Hydrolase</keyword>
<evidence type="ECO:0000313" key="10">
    <source>
        <dbReference type="Proteomes" id="UP000278475"/>
    </source>
</evidence>
<evidence type="ECO:0000259" key="6">
    <source>
        <dbReference type="PROSITE" id="PS50249"/>
    </source>
</evidence>
<evidence type="ECO:0000313" key="7">
    <source>
        <dbReference type="EMBL" id="RLE50660.1"/>
    </source>
</evidence>
<evidence type="ECO:0000313" key="9">
    <source>
        <dbReference type="Proteomes" id="UP000272051"/>
    </source>
</evidence>
<evidence type="ECO:0000256" key="5">
    <source>
        <dbReference type="ARBA" id="ARBA00023049"/>
    </source>
</evidence>
<reference evidence="9 10" key="1">
    <citation type="submission" date="2018-06" db="EMBL/GenBank/DDBJ databases">
        <title>Extensive metabolic versatility and redundancy in microbially diverse, dynamic hydrothermal sediments.</title>
        <authorList>
            <person name="Dombrowski N."/>
            <person name="Teske A."/>
            <person name="Baker B.J."/>
        </authorList>
    </citation>
    <scope>NUCLEOTIDE SEQUENCE [LARGE SCALE GENOMIC DNA]</scope>
    <source>
        <strain evidence="8">B34_G17</strain>
        <strain evidence="7">B66_G16</strain>
    </source>
</reference>
<sequence>MTLPRHIPVRIREDLVKLMLQIAKNAHPRECILLLRGEKKRDGIYVEEVLIPPMPIVDEYSAIFNPYLLPMDFSIIGLFHSHPSGDLHPSIEDLNHFYGMIMMIAAYPYESEADIAVFNSKGEKLQLYVL</sequence>
<accession>A0A497F1Z0</accession>
<dbReference type="GO" id="GO:0006508">
    <property type="term" value="P:proteolysis"/>
    <property type="evidence" value="ECO:0007669"/>
    <property type="project" value="UniProtKB-KW"/>
</dbReference>
<protein>
    <recommendedName>
        <fullName evidence="6">MPN domain-containing protein</fullName>
    </recommendedName>
</protein>